<evidence type="ECO:0000259" key="2">
    <source>
        <dbReference type="PROSITE" id="PS50110"/>
    </source>
</evidence>
<dbReference type="Gene3D" id="3.40.50.2300">
    <property type="match status" value="1"/>
</dbReference>
<keyword evidence="1" id="KW-0597">Phosphoprotein</keyword>
<proteinExistence type="predicted"/>
<dbReference type="InterPro" id="IPR001789">
    <property type="entry name" value="Sig_transdc_resp-reg_receiver"/>
</dbReference>
<evidence type="ECO:0000313" key="4">
    <source>
        <dbReference type="Proteomes" id="UP000183129"/>
    </source>
</evidence>
<evidence type="ECO:0000256" key="1">
    <source>
        <dbReference type="PROSITE-ProRule" id="PRU00169"/>
    </source>
</evidence>
<dbReference type="Pfam" id="PF00072">
    <property type="entry name" value="Response_reg"/>
    <property type="match status" value="1"/>
</dbReference>
<dbReference type="AlphaFoldDB" id="A0A1I2CXE1"/>
<evidence type="ECO:0000313" key="3">
    <source>
        <dbReference type="EMBL" id="SFE72865.1"/>
    </source>
</evidence>
<dbReference type="SMART" id="SM00448">
    <property type="entry name" value="REC"/>
    <property type="match status" value="1"/>
</dbReference>
<sequence>MMFKRVLIAEDHESASISVRKTLEDLGITDTEYTYYCDDALTQIRKSILGDQPFDLLITDLSFEEDHRAQNIAGGMDLINAAKAIQPNLKVIVFSAESKASVIDKLFKELGINGYVRKARNDAKDLRIAIDTIYKNKIHLSADLRRNVKEKNAYEFTAFDITIISLLSQGTLQKDIPVYLQVNAIKPSGSSSVEKRLNTMKEVLGFSKNEQLVAYCKDFGII</sequence>
<dbReference type="GO" id="GO:0003677">
    <property type="term" value="F:DNA binding"/>
    <property type="evidence" value="ECO:0007669"/>
    <property type="project" value="UniProtKB-KW"/>
</dbReference>
<dbReference type="RefSeq" id="WP_316930960.1">
    <property type="nucleotide sequence ID" value="NZ_FONS01000002.1"/>
</dbReference>
<dbReference type="InterPro" id="IPR011006">
    <property type="entry name" value="CheY-like_superfamily"/>
</dbReference>
<accession>A0A1I2CXE1</accession>
<feature type="modified residue" description="4-aspartylphosphate" evidence="1">
    <location>
        <position position="60"/>
    </location>
</feature>
<gene>
    <name evidence="3" type="ORF">SAMN03003324_01241</name>
</gene>
<keyword evidence="3" id="KW-0238">DNA-binding</keyword>
<protein>
    <submittedName>
        <fullName evidence="3">DNA-binding response regulator, NarL/FixJ family, contains REC and HTH domains</fullName>
    </submittedName>
</protein>
<dbReference type="PROSITE" id="PS50110">
    <property type="entry name" value="RESPONSE_REGULATORY"/>
    <property type="match status" value="1"/>
</dbReference>
<organism evidence="3 4">
    <name type="scientific">Pedobacter antarcticus</name>
    <dbReference type="NCBI Taxonomy" id="34086"/>
    <lineage>
        <taxon>Bacteria</taxon>
        <taxon>Pseudomonadati</taxon>
        <taxon>Bacteroidota</taxon>
        <taxon>Sphingobacteriia</taxon>
        <taxon>Sphingobacteriales</taxon>
        <taxon>Sphingobacteriaceae</taxon>
        <taxon>Pedobacter</taxon>
    </lineage>
</organism>
<dbReference type="GO" id="GO:0000160">
    <property type="term" value="P:phosphorelay signal transduction system"/>
    <property type="evidence" value="ECO:0007669"/>
    <property type="project" value="InterPro"/>
</dbReference>
<feature type="domain" description="Response regulatory" evidence="2">
    <location>
        <begin position="5"/>
        <end position="133"/>
    </location>
</feature>
<dbReference type="Proteomes" id="UP000183129">
    <property type="component" value="Unassembled WGS sequence"/>
</dbReference>
<reference evidence="3 4" key="1">
    <citation type="submission" date="2016-10" db="EMBL/GenBank/DDBJ databases">
        <authorList>
            <person name="de Groot N.N."/>
        </authorList>
    </citation>
    <scope>NUCLEOTIDE SEQUENCE [LARGE SCALE GENOMIC DNA]</scope>
    <source>
        <strain evidence="3 4">ATCC 51969</strain>
    </source>
</reference>
<dbReference type="EMBL" id="FONS01000002">
    <property type="protein sequence ID" value="SFE72865.1"/>
    <property type="molecule type" value="Genomic_DNA"/>
</dbReference>
<name>A0A1I2CXE1_9SPHI</name>
<dbReference type="SUPFAM" id="SSF52172">
    <property type="entry name" value="CheY-like"/>
    <property type="match status" value="1"/>
</dbReference>